<dbReference type="Proteomes" id="UP000190961">
    <property type="component" value="Unassembled WGS sequence"/>
</dbReference>
<feature type="transmembrane region" description="Helical" evidence="1">
    <location>
        <begin position="85"/>
        <end position="109"/>
    </location>
</feature>
<dbReference type="OrthoDB" id="9810918at2"/>
<keyword evidence="1" id="KW-1133">Transmembrane helix</keyword>
<dbReference type="RefSeq" id="WP_079687809.1">
    <property type="nucleotide sequence ID" value="NZ_FUZU01000002.1"/>
</dbReference>
<name>A0A1T5LI77_9BACT</name>
<keyword evidence="1" id="KW-0812">Transmembrane</keyword>
<sequence>MEEIVDPHQYDAWNSMAKNIAFAAWAIAILIALYHVVRLATMNDAKTKYDYINRSEIKTLWIASVILVIGCCFYANANIVELNPIWIFVRVFTTFAMGLIVALIIQNLLKFYYPFFIEKRLKVLRYKPRVSPKTGKAMKLLSEDEEDAYLDEGMQAEENVFSIDYDVWKDEETGYVKIERYSGHLHALQCPECNYQTFKVVREEILKTPSTIEEGELLKHFQCGYCGYKAKKTVTLRMSQKFEESSAATA</sequence>
<dbReference type="AlphaFoldDB" id="A0A1T5LI77"/>
<proteinExistence type="predicted"/>
<dbReference type="STRING" id="688867.SAMN05660236_3270"/>
<dbReference type="EMBL" id="FUZU01000002">
    <property type="protein sequence ID" value="SKC75564.1"/>
    <property type="molecule type" value="Genomic_DNA"/>
</dbReference>
<evidence type="ECO:0000256" key="1">
    <source>
        <dbReference type="SAM" id="Phobius"/>
    </source>
</evidence>
<protein>
    <submittedName>
        <fullName evidence="2">Uncharacterized protein</fullName>
    </submittedName>
</protein>
<evidence type="ECO:0000313" key="2">
    <source>
        <dbReference type="EMBL" id="SKC75564.1"/>
    </source>
</evidence>
<feature type="transmembrane region" description="Helical" evidence="1">
    <location>
        <begin position="60"/>
        <end position="79"/>
    </location>
</feature>
<evidence type="ECO:0000313" key="3">
    <source>
        <dbReference type="Proteomes" id="UP000190961"/>
    </source>
</evidence>
<keyword evidence="1" id="KW-0472">Membrane</keyword>
<keyword evidence="3" id="KW-1185">Reference proteome</keyword>
<organism evidence="2 3">
    <name type="scientific">Ohtaekwangia koreensis</name>
    <dbReference type="NCBI Taxonomy" id="688867"/>
    <lineage>
        <taxon>Bacteria</taxon>
        <taxon>Pseudomonadati</taxon>
        <taxon>Bacteroidota</taxon>
        <taxon>Cytophagia</taxon>
        <taxon>Cytophagales</taxon>
        <taxon>Fulvivirgaceae</taxon>
        <taxon>Ohtaekwangia</taxon>
    </lineage>
</organism>
<gene>
    <name evidence="2" type="ORF">SAMN05660236_3270</name>
</gene>
<accession>A0A1T5LI77</accession>
<feature type="transmembrane region" description="Helical" evidence="1">
    <location>
        <begin position="20"/>
        <end position="40"/>
    </location>
</feature>
<reference evidence="2 3" key="1">
    <citation type="submission" date="2017-02" db="EMBL/GenBank/DDBJ databases">
        <authorList>
            <person name="Peterson S.W."/>
        </authorList>
    </citation>
    <scope>NUCLEOTIDE SEQUENCE [LARGE SCALE GENOMIC DNA]</scope>
    <source>
        <strain evidence="2 3">DSM 25262</strain>
    </source>
</reference>